<keyword evidence="2" id="KW-1185">Reference proteome</keyword>
<dbReference type="RefSeq" id="WP_344810662.1">
    <property type="nucleotide sequence ID" value="NZ_BAAAYX010000002.1"/>
</dbReference>
<gene>
    <name evidence="1" type="ORF">GCM10022204_04770</name>
</gene>
<proteinExistence type="predicted"/>
<accession>A0ABP7CP03</accession>
<name>A0ABP7CP03_9ACTN</name>
<dbReference type="PROSITE" id="PS51257">
    <property type="entry name" value="PROKAR_LIPOPROTEIN"/>
    <property type="match status" value="1"/>
</dbReference>
<protein>
    <recommendedName>
        <fullName evidence="3">Secreted protein</fullName>
    </recommendedName>
</protein>
<sequence>MARLARVLLLVALVAGAALLGLVPSAAGGCAGPLIGLGSTPPQMPGSETAAPVTVDRDAELSVSGRWFHTGCSDTYVGGACSGDGASRPLETQSPMTGVRLELSQGTSTWPLGVADATGDDDVVGWQVSIPAEAVNGPATLSAAGARLPVVITG</sequence>
<evidence type="ECO:0008006" key="3">
    <source>
        <dbReference type="Google" id="ProtNLM"/>
    </source>
</evidence>
<evidence type="ECO:0000313" key="2">
    <source>
        <dbReference type="Proteomes" id="UP001500051"/>
    </source>
</evidence>
<evidence type="ECO:0000313" key="1">
    <source>
        <dbReference type="EMBL" id="GAA3692410.1"/>
    </source>
</evidence>
<dbReference type="EMBL" id="BAAAYX010000002">
    <property type="protein sequence ID" value="GAA3692410.1"/>
    <property type="molecule type" value="Genomic_DNA"/>
</dbReference>
<reference evidence="2" key="1">
    <citation type="journal article" date="2019" name="Int. J. Syst. Evol. Microbiol.">
        <title>The Global Catalogue of Microorganisms (GCM) 10K type strain sequencing project: providing services to taxonomists for standard genome sequencing and annotation.</title>
        <authorList>
            <consortium name="The Broad Institute Genomics Platform"/>
            <consortium name="The Broad Institute Genome Sequencing Center for Infectious Disease"/>
            <person name="Wu L."/>
            <person name="Ma J."/>
        </authorList>
    </citation>
    <scope>NUCLEOTIDE SEQUENCE [LARGE SCALE GENOMIC DNA]</scope>
    <source>
        <strain evidence="2">JCM 16548</strain>
    </source>
</reference>
<comment type="caution">
    <text evidence="1">The sequence shown here is derived from an EMBL/GenBank/DDBJ whole genome shotgun (WGS) entry which is preliminary data.</text>
</comment>
<dbReference type="Proteomes" id="UP001500051">
    <property type="component" value="Unassembled WGS sequence"/>
</dbReference>
<organism evidence="1 2">
    <name type="scientific">Microlunatus aurantiacus</name>
    <dbReference type="NCBI Taxonomy" id="446786"/>
    <lineage>
        <taxon>Bacteria</taxon>
        <taxon>Bacillati</taxon>
        <taxon>Actinomycetota</taxon>
        <taxon>Actinomycetes</taxon>
        <taxon>Propionibacteriales</taxon>
        <taxon>Propionibacteriaceae</taxon>
        <taxon>Microlunatus</taxon>
    </lineage>
</organism>